<dbReference type="PANTHER" id="PTHR43776">
    <property type="entry name" value="TRANSPORT ATP-BINDING PROTEIN"/>
    <property type="match status" value="1"/>
</dbReference>
<keyword evidence="3" id="KW-0547">Nucleotide-binding</keyword>
<protein>
    <submittedName>
        <fullName evidence="6">Peptide ABC transporter ATPase</fullName>
    </submittedName>
</protein>
<evidence type="ECO:0000259" key="5">
    <source>
        <dbReference type="PROSITE" id="PS50893"/>
    </source>
</evidence>
<dbReference type="CDD" id="cd03257">
    <property type="entry name" value="ABC_NikE_OppD_transporters"/>
    <property type="match status" value="1"/>
</dbReference>
<dbReference type="GO" id="GO:0055085">
    <property type="term" value="P:transmembrane transport"/>
    <property type="evidence" value="ECO:0007669"/>
    <property type="project" value="UniProtKB-ARBA"/>
</dbReference>
<dbReference type="Pfam" id="PF00005">
    <property type="entry name" value="ABC_tran"/>
    <property type="match status" value="1"/>
</dbReference>
<evidence type="ECO:0000256" key="3">
    <source>
        <dbReference type="ARBA" id="ARBA00022741"/>
    </source>
</evidence>
<dbReference type="RefSeq" id="WP_045670145.1">
    <property type="nucleotide sequence ID" value="NZ_CP011058.1"/>
</dbReference>
<dbReference type="STRING" id="1126833.VN24_09105"/>
<dbReference type="EMBL" id="CP011058">
    <property type="protein sequence ID" value="AJY74712.1"/>
    <property type="molecule type" value="Genomic_DNA"/>
</dbReference>
<dbReference type="PANTHER" id="PTHR43776:SF7">
    <property type="entry name" value="D,D-DIPEPTIDE TRANSPORT ATP-BINDING PROTEIN DDPF-RELATED"/>
    <property type="match status" value="1"/>
</dbReference>
<dbReference type="InterPro" id="IPR027417">
    <property type="entry name" value="P-loop_NTPase"/>
</dbReference>
<dbReference type="InterPro" id="IPR050319">
    <property type="entry name" value="ABC_transp_ATP-bind"/>
</dbReference>
<evidence type="ECO:0000256" key="2">
    <source>
        <dbReference type="ARBA" id="ARBA00022448"/>
    </source>
</evidence>
<dbReference type="KEGG" id="pbj:VN24_09105"/>
<gene>
    <name evidence="6" type="ORF">VN24_09105</name>
</gene>
<organism evidence="6 7">
    <name type="scientific">Paenibacillus beijingensis</name>
    <dbReference type="NCBI Taxonomy" id="1126833"/>
    <lineage>
        <taxon>Bacteria</taxon>
        <taxon>Bacillati</taxon>
        <taxon>Bacillota</taxon>
        <taxon>Bacilli</taxon>
        <taxon>Bacillales</taxon>
        <taxon>Paenibacillaceae</taxon>
        <taxon>Paenibacillus</taxon>
    </lineage>
</organism>
<dbReference type="InterPro" id="IPR017871">
    <property type="entry name" value="ABC_transporter-like_CS"/>
</dbReference>
<evidence type="ECO:0000313" key="7">
    <source>
        <dbReference type="Proteomes" id="UP000032633"/>
    </source>
</evidence>
<dbReference type="InterPro" id="IPR003593">
    <property type="entry name" value="AAA+_ATPase"/>
</dbReference>
<feature type="domain" description="ABC transporter" evidence="5">
    <location>
        <begin position="4"/>
        <end position="250"/>
    </location>
</feature>
<name>A0A0D5NIB6_9BACL</name>
<dbReference type="SMART" id="SM00382">
    <property type="entry name" value="AAA"/>
    <property type="match status" value="1"/>
</dbReference>
<proteinExistence type="inferred from homology"/>
<evidence type="ECO:0000313" key="6">
    <source>
        <dbReference type="EMBL" id="AJY74712.1"/>
    </source>
</evidence>
<dbReference type="PATRIC" id="fig|1126833.4.peg.2015"/>
<dbReference type="InterPro" id="IPR003439">
    <property type="entry name" value="ABC_transporter-like_ATP-bd"/>
</dbReference>
<dbReference type="GO" id="GO:0016887">
    <property type="term" value="F:ATP hydrolysis activity"/>
    <property type="evidence" value="ECO:0007669"/>
    <property type="project" value="InterPro"/>
</dbReference>
<keyword evidence="7" id="KW-1185">Reference proteome</keyword>
<dbReference type="AlphaFoldDB" id="A0A0D5NIB6"/>
<reference evidence="7" key="2">
    <citation type="submission" date="2015-03" db="EMBL/GenBank/DDBJ databases">
        <title>Genome sequence of Paenibacillus beijingensis strain DSM 24997T.</title>
        <authorList>
            <person name="Kwak Y."/>
            <person name="Shin J.-H."/>
        </authorList>
    </citation>
    <scope>NUCLEOTIDE SEQUENCE [LARGE SCALE GENOMIC DNA]</scope>
    <source>
        <strain evidence="7">DSM 24997</strain>
    </source>
</reference>
<dbReference type="PROSITE" id="PS00211">
    <property type="entry name" value="ABC_TRANSPORTER_1"/>
    <property type="match status" value="1"/>
</dbReference>
<accession>A0A0D5NIB6</accession>
<dbReference type="OrthoDB" id="9802264at2"/>
<dbReference type="GO" id="GO:0005524">
    <property type="term" value="F:ATP binding"/>
    <property type="evidence" value="ECO:0007669"/>
    <property type="project" value="UniProtKB-KW"/>
</dbReference>
<evidence type="ECO:0000256" key="1">
    <source>
        <dbReference type="ARBA" id="ARBA00005417"/>
    </source>
</evidence>
<dbReference type="HOGENOM" id="CLU_000604_1_23_9"/>
<dbReference type="SUPFAM" id="SSF52540">
    <property type="entry name" value="P-loop containing nucleoside triphosphate hydrolases"/>
    <property type="match status" value="1"/>
</dbReference>
<keyword evidence="2" id="KW-0813">Transport</keyword>
<dbReference type="Gene3D" id="3.40.50.300">
    <property type="entry name" value="P-loop containing nucleotide triphosphate hydrolases"/>
    <property type="match status" value="1"/>
</dbReference>
<reference evidence="6 7" key="1">
    <citation type="journal article" date="2015" name="J. Biotechnol.">
        <title>Complete genome sequence of Paenibacillus beijingensis 7188(T) (=DSM 24997(T)), a novel rhizobacterium from jujube garden soil.</title>
        <authorList>
            <person name="Kwak Y."/>
            <person name="Shin J.H."/>
        </authorList>
    </citation>
    <scope>NUCLEOTIDE SEQUENCE [LARGE SCALE GENOMIC DNA]</scope>
    <source>
        <strain evidence="6 7">DSM 24997</strain>
    </source>
</reference>
<comment type="similarity">
    <text evidence="1">Belongs to the ABC transporter superfamily.</text>
</comment>
<evidence type="ECO:0000256" key="4">
    <source>
        <dbReference type="ARBA" id="ARBA00022840"/>
    </source>
</evidence>
<dbReference type="PROSITE" id="PS50893">
    <property type="entry name" value="ABC_TRANSPORTER_2"/>
    <property type="match status" value="1"/>
</dbReference>
<keyword evidence="4" id="KW-0067">ATP-binding</keyword>
<sequence length="254" mass="28481">MSLLEVNHVHKRYDHGAAVLKDVSFTMERGQCLGLAGESGCGKSTLARCLLLIEPIDAGSIRFEGIPLHNKNERRLKPYRKHIQAVLQNPAAALNPKLKIKDSLLDPYLQFGREAELKHFQYTNEKDFVAQLLGAVELPSSLADRYPHELSGGQKQRVTIARAISIEPAVIILDEPTSSLDVLSQAAVLGLLDRLRKQLGTSYLFISHDLSAVYAMSQQVMVMREGTIVDRFAKEQLFAEERHPYTKELISMFE</sequence>
<dbReference type="Proteomes" id="UP000032633">
    <property type="component" value="Chromosome"/>
</dbReference>